<dbReference type="Pfam" id="PF05508">
    <property type="entry name" value="Ran-binding"/>
    <property type="match status" value="1"/>
</dbReference>
<dbReference type="Proteomes" id="UP001239445">
    <property type="component" value="Unassembled WGS sequence"/>
</dbReference>
<sequence length="620" mass="68006">MDMLLSRIANQAVNLAVKSAVIYASDHAYRQYNRLLKTVNDPSIHAELKALQKTLENKVKILSPAIDLIEFKSGRGNVFLESALPLAKSLHREIVRLGKQLDDAATSEEALRQAAGGQASMSAGRHAELQLILKEVKTLIARIDRDIPLIHLAITNSGEKMNSALSPGISPSRMMQASWLLNYADLQFAHDPSRPVQVGPSFTLSLYMLFLGHSTAKASAETDGTLGSPELAGGQVPAEEPPYGLGEGERKPIWQEVMHKARVRLFRTPIGWTFERARGYCPPGSPDLTVAEKYSATSATETLTQPEHYSYHLEIIEDLDDGRLHEEGSGTGVFDDITLAGIRESVPVHQIAKIFYTDTGRLLSIKGTGDGDNSPVLLLKRDAEARTPTSLRQEWHEDASDGQSEPDDQWEVDRQLQEETQLARSTTVSSKETRKSSLPAHLDPEWLALEVFFEDDDDQTSEDECDEDEKANTSDSGADISTVAVVDSKLGSNLEGQAPESDLVAQLQTITLGIDSPGPAVSHLPSGDVERVCTDTTESRIARSPFGSVVTSLSLLEMLIRLTSLQEFQQTPHLAIPDHVLTFFLDDTSTTGLDGEAHWALRNEAKRRVGFDPYTDTPPK</sequence>
<keyword evidence="3" id="KW-1185">Reference proteome</keyword>
<dbReference type="EMBL" id="MU839828">
    <property type="protein sequence ID" value="KAK1759668.1"/>
    <property type="molecule type" value="Genomic_DNA"/>
</dbReference>
<dbReference type="AlphaFoldDB" id="A0AAJ0BJY9"/>
<dbReference type="GO" id="GO:0005634">
    <property type="term" value="C:nucleus"/>
    <property type="evidence" value="ECO:0007669"/>
    <property type="project" value="TreeGrafter"/>
</dbReference>
<evidence type="ECO:0000313" key="3">
    <source>
        <dbReference type="Proteomes" id="UP001239445"/>
    </source>
</evidence>
<dbReference type="GO" id="GO:0030695">
    <property type="term" value="F:GTPase regulator activity"/>
    <property type="evidence" value="ECO:0007669"/>
    <property type="project" value="TreeGrafter"/>
</dbReference>
<dbReference type="PANTHER" id="PTHR31010:SF2">
    <property type="entry name" value="RAN-SPECIFIC GTPASE-ACTIVATING PROTEIN 30"/>
    <property type="match status" value="1"/>
</dbReference>
<accession>A0AAJ0BJY9</accession>
<feature type="compositionally biased region" description="Acidic residues" evidence="1">
    <location>
        <begin position="457"/>
        <end position="469"/>
    </location>
</feature>
<dbReference type="GO" id="GO:0005737">
    <property type="term" value="C:cytoplasm"/>
    <property type="evidence" value="ECO:0007669"/>
    <property type="project" value="TreeGrafter"/>
</dbReference>
<gene>
    <name evidence="2" type="ORF">QBC47DRAFT_316349</name>
</gene>
<proteinExistence type="predicted"/>
<organism evidence="2 3">
    <name type="scientific">Echria macrotheca</name>
    <dbReference type="NCBI Taxonomy" id="438768"/>
    <lineage>
        <taxon>Eukaryota</taxon>
        <taxon>Fungi</taxon>
        <taxon>Dikarya</taxon>
        <taxon>Ascomycota</taxon>
        <taxon>Pezizomycotina</taxon>
        <taxon>Sordariomycetes</taxon>
        <taxon>Sordariomycetidae</taxon>
        <taxon>Sordariales</taxon>
        <taxon>Schizotheciaceae</taxon>
        <taxon>Echria</taxon>
    </lineage>
</organism>
<feature type="compositionally biased region" description="Polar residues" evidence="1">
    <location>
        <begin position="418"/>
        <end position="430"/>
    </location>
</feature>
<feature type="region of interest" description="Disordered" evidence="1">
    <location>
        <begin position="388"/>
        <end position="439"/>
    </location>
</feature>
<dbReference type="PANTHER" id="PTHR31010">
    <property type="entry name" value="RAN-SPECIFIC GTPASE-ACTIVATING PROTEIN 30-RELATED"/>
    <property type="match status" value="1"/>
</dbReference>
<evidence type="ECO:0000313" key="2">
    <source>
        <dbReference type="EMBL" id="KAK1759668.1"/>
    </source>
</evidence>
<feature type="region of interest" description="Disordered" evidence="1">
    <location>
        <begin position="457"/>
        <end position="479"/>
    </location>
</feature>
<protein>
    <submittedName>
        <fullName evidence="2">RanGTP-binding protein-domain-containing protein</fullName>
    </submittedName>
</protein>
<dbReference type="InterPro" id="IPR008812">
    <property type="entry name" value="Ran_GTP-bd-rel"/>
</dbReference>
<evidence type="ECO:0000256" key="1">
    <source>
        <dbReference type="SAM" id="MobiDB-lite"/>
    </source>
</evidence>
<reference evidence="2" key="1">
    <citation type="submission" date="2023-06" db="EMBL/GenBank/DDBJ databases">
        <title>Genome-scale phylogeny and comparative genomics of the fungal order Sordariales.</title>
        <authorList>
            <consortium name="Lawrence Berkeley National Laboratory"/>
            <person name="Hensen N."/>
            <person name="Bonometti L."/>
            <person name="Westerberg I."/>
            <person name="Brannstrom I.O."/>
            <person name="Guillou S."/>
            <person name="Cros-Aarteil S."/>
            <person name="Calhoun S."/>
            <person name="Haridas S."/>
            <person name="Kuo A."/>
            <person name="Mondo S."/>
            <person name="Pangilinan J."/>
            <person name="Riley R."/>
            <person name="Labutti K."/>
            <person name="Andreopoulos B."/>
            <person name="Lipzen A."/>
            <person name="Chen C."/>
            <person name="Yanf M."/>
            <person name="Daum C."/>
            <person name="Ng V."/>
            <person name="Clum A."/>
            <person name="Steindorff A."/>
            <person name="Ohm R."/>
            <person name="Martin F."/>
            <person name="Silar P."/>
            <person name="Natvig D."/>
            <person name="Lalanne C."/>
            <person name="Gautier V."/>
            <person name="Ament-Velasquez S.L."/>
            <person name="Kruys A."/>
            <person name="Hutchinson M.I."/>
            <person name="Powell A.J."/>
            <person name="Barry K."/>
            <person name="Miller A.N."/>
            <person name="Grigoriev I.V."/>
            <person name="Debuchy R."/>
            <person name="Gladieux P."/>
            <person name="Thoren M.H."/>
            <person name="Johannesson H."/>
        </authorList>
    </citation>
    <scope>NUCLEOTIDE SEQUENCE</scope>
    <source>
        <strain evidence="2">PSN4</strain>
    </source>
</reference>
<comment type="caution">
    <text evidence="2">The sequence shown here is derived from an EMBL/GenBank/DDBJ whole genome shotgun (WGS) entry which is preliminary data.</text>
</comment>
<name>A0AAJ0BJY9_9PEZI</name>